<organism evidence="1 2">
    <name type="scientific">Polyangium spumosum</name>
    <dbReference type="NCBI Taxonomy" id="889282"/>
    <lineage>
        <taxon>Bacteria</taxon>
        <taxon>Pseudomonadati</taxon>
        <taxon>Myxococcota</taxon>
        <taxon>Polyangia</taxon>
        <taxon>Polyangiales</taxon>
        <taxon>Polyangiaceae</taxon>
        <taxon>Polyangium</taxon>
    </lineage>
</organism>
<proteinExistence type="predicted"/>
<evidence type="ECO:0000313" key="2">
    <source>
        <dbReference type="Proteomes" id="UP000440224"/>
    </source>
</evidence>
<evidence type="ECO:0000313" key="1">
    <source>
        <dbReference type="EMBL" id="MRG98435.1"/>
    </source>
</evidence>
<keyword evidence="2" id="KW-1185">Reference proteome</keyword>
<comment type="caution">
    <text evidence="1">The sequence shown here is derived from an EMBL/GenBank/DDBJ whole genome shotgun (WGS) entry which is preliminary data.</text>
</comment>
<dbReference type="EMBL" id="WJIE01000032">
    <property type="protein sequence ID" value="MRG98435.1"/>
    <property type="molecule type" value="Genomic_DNA"/>
</dbReference>
<reference evidence="1 2" key="1">
    <citation type="submission" date="2019-10" db="EMBL/GenBank/DDBJ databases">
        <title>A soil myxobacterium in the family Polyangiaceae.</title>
        <authorList>
            <person name="Li Y."/>
            <person name="Wang J."/>
        </authorList>
    </citation>
    <scope>NUCLEOTIDE SEQUENCE [LARGE SCALE GENOMIC DNA]</scope>
    <source>
        <strain evidence="1 2">DSM 14734</strain>
    </source>
</reference>
<protein>
    <submittedName>
        <fullName evidence="1">Uncharacterized protein</fullName>
    </submittedName>
</protein>
<name>A0A6N7Q6U8_9BACT</name>
<gene>
    <name evidence="1" type="ORF">GF068_41960</name>
</gene>
<dbReference type="Proteomes" id="UP000440224">
    <property type="component" value="Unassembled WGS sequence"/>
</dbReference>
<dbReference type="RefSeq" id="WP_153825202.1">
    <property type="nucleotide sequence ID" value="NZ_WJIE01000032.1"/>
</dbReference>
<dbReference type="AlphaFoldDB" id="A0A6N7Q6U8"/>
<sequence>MSLRDLSVLYLVAGICCAVAIYRSSPAGGSRAAVSAALAVPLWPLWAPIALTAKRAADVPKGAAGGALARVKAALAEAVEASRGTPLASVLPAEAAARIEAEVERRVARHAELEALLRKEAFDLARAEARVREVERASGSGRALATARLDLDNVRRLSSLRDRDARALEELCALAEALRTQVTVARFSGSSAADIGGIVSEVQARVEGLGAALEAEESLRAEEPIET</sequence>
<accession>A0A6N7Q6U8</accession>